<dbReference type="Pfam" id="PF03288">
    <property type="entry name" value="Pox_D5"/>
    <property type="match status" value="1"/>
</dbReference>
<name>A0A1H7YJZ1_9FIRM</name>
<evidence type="ECO:0000256" key="3">
    <source>
        <dbReference type="ARBA" id="ARBA00022806"/>
    </source>
</evidence>
<dbReference type="Pfam" id="PF08706">
    <property type="entry name" value="D5_N"/>
    <property type="match status" value="1"/>
</dbReference>
<dbReference type="InterPro" id="IPR051620">
    <property type="entry name" value="ORF904-like_C"/>
</dbReference>
<dbReference type="InterPro" id="IPR027417">
    <property type="entry name" value="P-loop_NTPase"/>
</dbReference>
<dbReference type="GO" id="GO:0004386">
    <property type="term" value="F:helicase activity"/>
    <property type="evidence" value="ECO:0007669"/>
    <property type="project" value="UniProtKB-KW"/>
</dbReference>
<dbReference type="PANTHER" id="PTHR35372">
    <property type="entry name" value="ATP BINDING PROTEIN-RELATED"/>
    <property type="match status" value="1"/>
</dbReference>
<dbReference type="NCBIfam" id="TIGR01613">
    <property type="entry name" value="primase_Cterm"/>
    <property type="match status" value="1"/>
</dbReference>
<evidence type="ECO:0000313" key="8">
    <source>
        <dbReference type="Proteomes" id="UP000199158"/>
    </source>
</evidence>
<protein>
    <submittedName>
        <fullName evidence="7">Putative DNA primase/helicase</fullName>
    </submittedName>
</protein>
<keyword evidence="1" id="KW-0547">Nucleotide-binding</keyword>
<dbReference type="GO" id="GO:0005524">
    <property type="term" value="F:ATP binding"/>
    <property type="evidence" value="ECO:0007669"/>
    <property type="project" value="UniProtKB-KW"/>
</dbReference>
<evidence type="ECO:0000256" key="2">
    <source>
        <dbReference type="ARBA" id="ARBA00022801"/>
    </source>
</evidence>
<evidence type="ECO:0000313" key="7">
    <source>
        <dbReference type="EMBL" id="SEM45459.1"/>
    </source>
</evidence>
<dbReference type="GO" id="GO:0016787">
    <property type="term" value="F:hydrolase activity"/>
    <property type="evidence" value="ECO:0007669"/>
    <property type="project" value="UniProtKB-KW"/>
</dbReference>
<dbReference type="SMART" id="SM00885">
    <property type="entry name" value="D5_N"/>
    <property type="match status" value="1"/>
</dbReference>
<reference evidence="7 8" key="1">
    <citation type="submission" date="2016-10" db="EMBL/GenBank/DDBJ databases">
        <authorList>
            <person name="de Groot N.N."/>
        </authorList>
    </citation>
    <scope>NUCLEOTIDE SEQUENCE [LARGE SCALE GENOMIC DNA]</scope>
    <source>
        <strain evidence="7 8">CGMCC 1.5070</strain>
    </source>
</reference>
<keyword evidence="8" id="KW-1185">Reference proteome</keyword>
<dbReference type="Gene3D" id="3.40.50.300">
    <property type="entry name" value="P-loop containing nucleotide triphosphate hydrolases"/>
    <property type="match status" value="1"/>
</dbReference>
<dbReference type="AlphaFoldDB" id="A0A1H7YJZ1"/>
<dbReference type="InterPro" id="IPR054468">
    <property type="entry name" value="NrSPol-like_HBD"/>
</dbReference>
<dbReference type="Proteomes" id="UP000199158">
    <property type="component" value="Unassembled WGS sequence"/>
</dbReference>
<evidence type="ECO:0000259" key="6">
    <source>
        <dbReference type="PROSITE" id="PS51206"/>
    </source>
</evidence>
<keyword evidence="2" id="KW-0378">Hydrolase</keyword>
<dbReference type="PROSITE" id="PS51206">
    <property type="entry name" value="SF3_HELICASE_1"/>
    <property type="match status" value="1"/>
</dbReference>
<dbReference type="EMBL" id="FOCG01000001">
    <property type="protein sequence ID" value="SEM45459.1"/>
    <property type="molecule type" value="Genomic_DNA"/>
</dbReference>
<feature type="domain" description="SF3 helicase" evidence="6">
    <location>
        <begin position="504"/>
        <end position="664"/>
    </location>
</feature>
<sequence length="794" mass="90504">MYERVPNELKALKQWVCYSLVDDGTDKQGSPKKKKVPISPRGGIFAKSNDDSTWDTFERAVEGKERLRADGIGLMFANGICGVDIDHCIDGGELSPMAQEIVETLQSYAEISPSGTGIHILCKGRMPKEPGRRNKEGLEMYDSGRYFTVTGNAYCDAEGNPYPLRDCTAAIAAIHKKYIYNPPAQPIETKDTKPVSRGGKVRDLSDDEILKIAFNAVGGDKLRKLYDGDYSEAGGDGSHSAGDIALCNKLAFWFNKDKERMDAAFRNSGMMRDKWDRRQSGTTYGSITLDRAIRDCKEGFEPIDRPAKRRKSMAPPPATPPQTQARKQAFPFDSDEILPDTTLYTLDDTGNAYRFRDTYYSDIKFNHIDKCWYHWDGRRWSEDITGEIKRMADTLLMNMQDEAKANEDMQLLKHVRRTRSSKAKEAMIKETQHMKGIPILPNEMDRYLNAINVLNGVVDLKTGQLRAHHRKYKMSMLANVTYDKNAQCNTWIKFLYDVTNGDEQLMLYLKRMAGYCLTGSTKEQCVFFVYGLGGNGKSVFLHTLAAMMGEYSKNSQPETLMIRDKGNNARTDIARLKGARMVTTFEPNDGNRIDEGMVKQLSGEDMITARMLYKAEFEFKPEFKIVMATNYKPIITGKDEGIWRRIRMIPFTVKITDEKKDKDLEEKLKAEMPGIFNWALEGAAGWYKHGMPHCAVVDEASRNYRTEMDKIQQFIDDCLERRTGSTLQSSAVYEVYKLWCAELGERYPISNTKFSMELKKRFEWKKTSMYNEYVDIGYTDKGTRLLTTSPHHSA</sequence>
<proteinExistence type="predicted"/>
<dbReference type="InterPro" id="IPR006500">
    <property type="entry name" value="Helicase_put_C_phage/plasmid"/>
</dbReference>
<gene>
    <name evidence="7" type="ORF">SAMN05216180_0043</name>
</gene>
<dbReference type="InterPro" id="IPR004968">
    <property type="entry name" value="DNA_primase/NTPase_C"/>
</dbReference>
<dbReference type="InterPro" id="IPR045455">
    <property type="entry name" value="NrS-1_pol-like_helicase"/>
</dbReference>
<accession>A0A1H7YJZ1</accession>
<dbReference type="OrthoDB" id="9763644at2"/>
<evidence type="ECO:0000256" key="5">
    <source>
        <dbReference type="SAM" id="MobiDB-lite"/>
    </source>
</evidence>
<keyword evidence="4" id="KW-0067">ATP-binding</keyword>
<feature type="region of interest" description="Disordered" evidence="5">
    <location>
        <begin position="304"/>
        <end position="331"/>
    </location>
</feature>
<organism evidence="7 8">
    <name type="scientific">Hydrogenoanaerobacterium saccharovorans</name>
    <dbReference type="NCBI Taxonomy" id="474960"/>
    <lineage>
        <taxon>Bacteria</taxon>
        <taxon>Bacillati</taxon>
        <taxon>Bacillota</taxon>
        <taxon>Clostridia</taxon>
        <taxon>Eubacteriales</taxon>
        <taxon>Oscillospiraceae</taxon>
        <taxon>Hydrogenoanaerobacterium</taxon>
    </lineage>
</organism>
<dbReference type="InterPro" id="IPR014015">
    <property type="entry name" value="Helicase_SF3_DNA-vir"/>
</dbReference>
<dbReference type="PANTHER" id="PTHR35372:SF2">
    <property type="entry name" value="SF3 HELICASE DOMAIN-CONTAINING PROTEIN"/>
    <property type="match status" value="1"/>
</dbReference>
<evidence type="ECO:0000256" key="1">
    <source>
        <dbReference type="ARBA" id="ARBA00022741"/>
    </source>
</evidence>
<dbReference type="InterPro" id="IPR014818">
    <property type="entry name" value="Phage/plasmid_primase_P4_C"/>
</dbReference>
<dbReference type="Pfam" id="PF22763">
    <property type="entry name" value="NrS1-1_pol-like_HBD"/>
    <property type="match status" value="1"/>
</dbReference>
<dbReference type="STRING" id="474960.SAMN05216180_0043"/>
<dbReference type="RefSeq" id="WP_092750479.1">
    <property type="nucleotide sequence ID" value="NZ_FOCG01000001.1"/>
</dbReference>
<dbReference type="Pfam" id="PF19263">
    <property type="entry name" value="DUF5906"/>
    <property type="match status" value="1"/>
</dbReference>
<dbReference type="SUPFAM" id="SSF52540">
    <property type="entry name" value="P-loop containing nucleoside triphosphate hydrolases"/>
    <property type="match status" value="1"/>
</dbReference>
<evidence type="ECO:0000256" key="4">
    <source>
        <dbReference type="ARBA" id="ARBA00022840"/>
    </source>
</evidence>
<keyword evidence="3 7" id="KW-0347">Helicase</keyword>